<feature type="domain" description="FAD dependent oxidoreductase" evidence="2">
    <location>
        <begin position="4"/>
        <end position="396"/>
    </location>
</feature>
<dbReference type="SUPFAM" id="SSF54373">
    <property type="entry name" value="FAD-linked reductases, C-terminal domain"/>
    <property type="match status" value="1"/>
</dbReference>
<dbReference type="Gene3D" id="3.30.9.10">
    <property type="entry name" value="D-Amino Acid Oxidase, subunit A, domain 2"/>
    <property type="match status" value="1"/>
</dbReference>
<dbReference type="OrthoDB" id="9794226at2"/>
<dbReference type="PANTHER" id="PTHR13847">
    <property type="entry name" value="SARCOSINE DEHYDROGENASE-RELATED"/>
    <property type="match status" value="1"/>
</dbReference>
<dbReference type="SUPFAM" id="SSF51905">
    <property type="entry name" value="FAD/NAD(P)-binding domain"/>
    <property type="match status" value="1"/>
</dbReference>
<proteinExistence type="predicted"/>
<sequence>MAEVIIIGGGIVGLSSAYYLHKKGYSVTILDKGDLKDNCSYGNAGMIVPSHFVPLASPGMVQQGIRWMFNSKSPFYVKPSLNGKLIGWGLKFLKNANAKHVERAGIPLRDLSLLSKSLYHSLADELKADFELQDKGILAFYKTEKAAEEEGHLVKKALELGLDMAALSAAECAALQPGLKLDVLGAVHYRCDSHLYPKKLMDALLNYLQLNGVKIMPNHEVTRIEVAEKAINSVFAGNMAWKADHFVLASGSWSAEIAKMVDMNIPIMPGKGYSFMEPEPEQRMQIPALLCEARVAITPMNGSIRYGGTMELGQINQKINKQRVLGIVESVPKYFPDLKPEVPSMDKIWYGFRPSSPDGLPYIGYSHKVKNLIVATGHGMMGLGLGPATGSLVSELIAGEKPTVALGIFSPSRFN</sequence>
<dbReference type="InterPro" id="IPR006076">
    <property type="entry name" value="FAD-dep_OxRdtase"/>
</dbReference>
<dbReference type="Proteomes" id="UP000199666">
    <property type="component" value="Unassembled WGS sequence"/>
</dbReference>
<evidence type="ECO:0000313" key="3">
    <source>
        <dbReference type="EMBL" id="SFG82736.1"/>
    </source>
</evidence>
<name>A0A1I2V5Z5_9SPHI</name>
<dbReference type="STRING" id="414048.SAMN04489864_102438"/>
<dbReference type="InterPro" id="IPR036188">
    <property type="entry name" value="FAD/NAD-bd_sf"/>
</dbReference>
<accession>A0A1I2V5Z5</accession>
<protein>
    <submittedName>
        <fullName evidence="3">D-amino-acid dehydrogenase</fullName>
    </submittedName>
</protein>
<dbReference type="RefSeq" id="WP_090992460.1">
    <property type="nucleotide sequence ID" value="NZ_FOPP01000002.1"/>
</dbReference>
<dbReference type="AlphaFoldDB" id="A0A1I2V5Z5"/>
<keyword evidence="1" id="KW-0560">Oxidoreductase</keyword>
<keyword evidence="4" id="KW-1185">Reference proteome</keyword>
<gene>
    <name evidence="3" type="ORF">SAMN04489864_102438</name>
</gene>
<dbReference type="EMBL" id="FOPP01000002">
    <property type="protein sequence ID" value="SFG82736.1"/>
    <property type="molecule type" value="Genomic_DNA"/>
</dbReference>
<evidence type="ECO:0000259" key="2">
    <source>
        <dbReference type="Pfam" id="PF01266"/>
    </source>
</evidence>
<dbReference type="Gene3D" id="3.50.50.60">
    <property type="entry name" value="FAD/NAD(P)-binding domain"/>
    <property type="match status" value="2"/>
</dbReference>
<evidence type="ECO:0000313" key="4">
    <source>
        <dbReference type="Proteomes" id="UP000199666"/>
    </source>
</evidence>
<organism evidence="3 4">
    <name type="scientific">Pedobacter insulae</name>
    <dbReference type="NCBI Taxonomy" id="414048"/>
    <lineage>
        <taxon>Bacteria</taxon>
        <taxon>Pseudomonadati</taxon>
        <taxon>Bacteroidota</taxon>
        <taxon>Sphingobacteriia</taxon>
        <taxon>Sphingobacteriales</taxon>
        <taxon>Sphingobacteriaceae</taxon>
        <taxon>Pedobacter</taxon>
    </lineage>
</organism>
<reference evidence="3 4" key="1">
    <citation type="submission" date="2016-10" db="EMBL/GenBank/DDBJ databases">
        <authorList>
            <person name="de Groot N.N."/>
        </authorList>
    </citation>
    <scope>NUCLEOTIDE SEQUENCE [LARGE SCALE GENOMIC DNA]</scope>
    <source>
        <strain evidence="3 4">DSM 18684</strain>
    </source>
</reference>
<dbReference type="PANTHER" id="PTHR13847:SF289">
    <property type="entry name" value="GLYCINE OXIDASE"/>
    <property type="match status" value="1"/>
</dbReference>
<evidence type="ECO:0000256" key="1">
    <source>
        <dbReference type="ARBA" id="ARBA00023002"/>
    </source>
</evidence>
<dbReference type="GO" id="GO:0016491">
    <property type="term" value="F:oxidoreductase activity"/>
    <property type="evidence" value="ECO:0007669"/>
    <property type="project" value="UniProtKB-KW"/>
</dbReference>
<dbReference type="Pfam" id="PF01266">
    <property type="entry name" value="DAO"/>
    <property type="match status" value="1"/>
</dbReference>
<dbReference type="GO" id="GO:0005737">
    <property type="term" value="C:cytoplasm"/>
    <property type="evidence" value="ECO:0007669"/>
    <property type="project" value="TreeGrafter"/>
</dbReference>